<feature type="region of interest" description="Disordered" evidence="5">
    <location>
        <begin position="1202"/>
        <end position="1242"/>
    </location>
</feature>
<dbReference type="OrthoDB" id="62853at2759"/>
<feature type="compositionally biased region" description="Polar residues" evidence="5">
    <location>
        <begin position="771"/>
        <end position="780"/>
    </location>
</feature>
<feature type="compositionally biased region" description="Basic and acidic residues" evidence="5">
    <location>
        <begin position="1049"/>
        <end position="1077"/>
    </location>
</feature>
<feature type="compositionally biased region" description="Polar residues" evidence="5">
    <location>
        <begin position="1216"/>
        <end position="1229"/>
    </location>
</feature>
<feature type="compositionally biased region" description="Basic and acidic residues" evidence="5">
    <location>
        <begin position="696"/>
        <end position="706"/>
    </location>
</feature>
<name>A0A9Q0QQ79_9MAGN</name>
<feature type="region of interest" description="Disordered" evidence="5">
    <location>
        <begin position="1017"/>
        <end position="1085"/>
    </location>
</feature>
<protein>
    <recommendedName>
        <fullName evidence="6">PWWP domain-containing protein</fullName>
    </recommendedName>
</protein>
<dbReference type="GO" id="GO:2000028">
    <property type="term" value="P:regulation of photoperiodism, flowering"/>
    <property type="evidence" value="ECO:0007669"/>
    <property type="project" value="UniProtKB-ARBA"/>
</dbReference>
<dbReference type="Proteomes" id="UP001141806">
    <property type="component" value="Unassembled WGS sequence"/>
</dbReference>
<feature type="region of interest" description="Disordered" evidence="5">
    <location>
        <begin position="754"/>
        <end position="783"/>
    </location>
</feature>
<evidence type="ECO:0000256" key="4">
    <source>
        <dbReference type="ARBA" id="ARBA00060746"/>
    </source>
</evidence>
<dbReference type="FunFam" id="2.30.30.140:FF:000115">
    <property type="entry name" value="Tudor/PWWP/MBT superfamily protein"/>
    <property type="match status" value="1"/>
</dbReference>
<dbReference type="SUPFAM" id="SSF63748">
    <property type="entry name" value="Tudor/PWWP/MBT"/>
    <property type="match status" value="1"/>
</dbReference>
<gene>
    <name evidence="7" type="ORF">NE237_014380</name>
</gene>
<dbReference type="Gene3D" id="2.30.30.140">
    <property type="match status" value="1"/>
</dbReference>
<reference evidence="7" key="1">
    <citation type="journal article" date="2023" name="Plant J.">
        <title>The genome of the king protea, Protea cynaroides.</title>
        <authorList>
            <person name="Chang J."/>
            <person name="Duong T.A."/>
            <person name="Schoeman C."/>
            <person name="Ma X."/>
            <person name="Roodt D."/>
            <person name="Barker N."/>
            <person name="Li Z."/>
            <person name="Van de Peer Y."/>
            <person name="Mizrachi E."/>
        </authorList>
    </citation>
    <scope>NUCLEOTIDE SEQUENCE</scope>
    <source>
        <tissue evidence="7">Young leaves</tissue>
    </source>
</reference>
<keyword evidence="2" id="KW-0804">Transcription</keyword>
<dbReference type="InterPro" id="IPR000313">
    <property type="entry name" value="PWWP_dom"/>
</dbReference>
<accession>A0A9Q0QQ79</accession>
<dbReference type="SMART" id="SM00293">
    <property type="entry name" value="PWWP"/>
    <property type="match status" value="1"/>
</dbReference>
<organism evidence="7 8">
    <name type="scientific">Protea cynaroides</name>
    <dbReference type="NCBI Taxonomy" id="273540"/>
    <lineage>
        <taxon>Eukaryota</taxon>
        <taxon>Viridiplantae</taxon>
        <taxon>Streptophyta</taxon>
        <taxon>Embryophyta</taxon>
        <taxon>Tracheophyta</taxon>
        <taxon>Spermatophyta</taxon>
        <taxon>Magnoliopsida</taxon>
        <taxon>Proteales</taxon>
        <taxon>Proteaceae</taxon>
        <taxon>Protea</taxon>
    </lineage>
</organism>
<feature type="region of interest" description="Disordered" evidence="5">
    <location>
        <begin position="695"/>
        <end position="719"/>
    </location>
</feature>
<evidence type="ECO:0000256" key="2">
    <source>
        <dbReference type="ARBA" id="ARBA00023163"/>
    </source>
</evidence>
<dbReference type="PROSITE" id="PS50812">
    <property type="entry name" value="PWWP"/>
    <property type="match status" value="1"/>
</dbReference>
<dbReference type="CDD" id="cd05162">
    <property type="entry name" value="PWWP"/>
    <property type="match status" value="1"/>
</dbReference>
<dbReference type="Pfam" id="PF00855">
    <property type="entry name" value="PWWP"/>
    <property type="match status" value="1"/>
</dbReference>
<evidence type="ECO:0000256" key="3">
    <source>
        <dbReference type="ARBA" id="ARBA00023242"/>
    </source>
</evidence>
<evidence type="ECO:0000313" key="8">
    <source>
        <dbReference type="Proteomes" id="UP001141806"/>
    </source>
</evidence>
<dbReference type="GO" id="GO:0035098">
    <property type="term" value="C:ESC/E(Z) complex"/>
    <property type="evidence" value="ECO:0007669"/>
    <property type="project" value="UniProtKB-ARBA"/>
</dbReference>
<evidence type="ECO:0000256" key="1">
    <source>
        <dbReference type="ARBA" id="ARBA00023015"/>
    </source>
</evidence>
<feature type="compositionally biased region" description="Basic and acidic residues" evidence="5">
    <location>
        <begin position="881"/>
        <end position="905"/>
    </location>
</feature>
<keyword evidence="8" id="KW-1185">Reference proteome</keyword>
<comment type="similarity">
    <text evidence="4">Belongs to the PDP family.</text>
</comment>
<feature type="compositionally biased region" description="Basic and acidic residues" evidence="5">
    <location>
        <begin position="812"/>
        <end position="825"/>
    </location>
</feature>
<feature type="compositionally biased region" description="Basic and acidic residues" evidence="5">
    <location>
        <begin position="858"/>
        <end position="872"/>
    </location>
</feature>
<keyword evidence="3" id="KW-0539">Nucleus</keyword>
<evidence type="ECO:0000259" key="6">
    <source>
        <dbReference type="PROSITE" id="PS50812"/>
    </source>
</evidence>
<feature type="region of interest" description="Disordered" evidence="5">
    <location>
        <begin position="807"/>
        <end position="838"/>
    </location>
</feature>
<dbReference type="GO" id="GO:0006355">
    <property type="term" value="P:regulation of DNA-templated transcription"/>
    <property type="evidence" value="ECO:0007669"/>
    <property type="project" value="UniProtKB-ARBA"/>
</dbReference>
<dbReference type="EMBL" id="JAMYWD010000006">
    <property type="protein sequence ID" value="KAJ4967679.1"/>
    <property type="molecule type" value="Genomic_DNA"/>
</dbReference>
<keyword evidence="1" id="KW-0805">Transcription regulation</keyword>
<sequence length="1410" mass="155319">MISLLNNERELDRNSDLAADMRPYGMEHPDVIRVSGATTGEHRSVARIDGAECLTRTVAGFLDAELVGGEMEDKAEVRFRDREVRDLDSNGGNVDSVAEQVEGEKVGRVEVSVSPEIDSRQIVETMDFRVSVVQTEDLPLSKENSGFAIQDSKMEYAATSGGVIPEVSSGETIRDAEATVEAIGSDFDSLYSLVDENSAPELREVPGAETARALRYGFDIGDMVWGKVKSHPLWPGFIYNETFASHSVRRMKREGHVLVAFFGDSSYGWFEPADLIPFERHYVDKSRQTHSRNFLKAVEEAVDEASRRRALGLACRCRNPFNFRPTNVWGYFAVDVGGYEPGAVYSVKQIKIARDTFQPAEMLSYVLQMALTSRSSEHKGIDWIKDKATVLAYRKAVFEEYDETYAQAFGVQTVRPSRDSMGVLGQPEKVPFRAPLSGPMVTAEVLGERKSSTKPMEGKDQSKKNKYLLKRREGPNDPKALYISQGQVGISVPSSFKEGVAALAAGDYVLQKRESMKPHTPGKVGAGMVSGVVSVLSQGGARQEVAKVDKKPVVDNFSLVDSPVNMNRVSGLAGYQLLSQPAAAISGAPAAEAGQEYGKQPLDREMCVMQEVKGRLNLDVVGGPINDGMHKADAVGISEYPGAVQQFFLQEGEAMVDMKHKERLKVGSTVEGFEPPRMRITKGCLPLASKATNVSSEEHRGLDKVQEGGSGIPLPSDKHPAAKIINTGSDTVMKAKKVHKPPGLELNSEKSIMMGERKKKKKKKKELGSEAVQQSFQQEGESMVDMKHEEHVKVGSTVEGFEPPRMRISQSSEDHHGLDQVREGGSDMPSLPSDMHSAGKVINMGIDTGMKAKKVRKRPGEELNSEKSILGERKKKKKKKEPGSEASLDHQQKHLKTVKDEESMRKSAGKSIGIGMDPQRKVDVANSFFTSSSLMTPSVVDMGNVDVDFPQLVDDLLSLALDPFHGVERNSSAIVRQFFLQFRSVVYQKSLILWPSTEAEASDQGYKFPVITGAVEVPPGNEGNQPSASRPPKQLFRPEHPTKAVRKRSPSDRQEEISSKKLKKLKELKSKTAEKKAGKLKNSEMQQDVKDTGVAVPAMSIQPDIVKKPESLVRVAEPTMLVMKFPPNTTLPSVPQLKARFVRFGPLDHSAIRVLWKSSTCRVVFKHKSHAHAAHDYAVRNSSLFGTNVKYFIRDLEVQMQESSDSMKRREDAADETTQSRVPSTTNSAGGRRHAAFLSRSSQPAVQLKSCLKKPTGDEAGPIVGVPRESPRVKFMLREEETSRGEQLVVSSSVNNNGSNADGGESSLAMDVNSKNFQKVVSQPPLLRLPPRSSILDVHENRAVGLSPKYHHLHHREVETRNNPNYVPKATATATTNIDISNQMLSLLWRCRDIVTDVKLSLGYGPYQPL</sequence>
<feature type="region of interest" description="Disordered" evidence="5">
    <location>
        <begin position="852"/>
        <end position="915"/>
    </location>
</feature>
<proteinExistence type="inferred from homology"/>
<dbReference type="PANTHER" id="PTHR10688:SF5">
    <property type="entry name" value="PWWP DOMAIN-CONTAINING PROTEIN 1-RELATED"/>
    <property type="match status" value="1"/>
</dbReference>
<dbReference type="PANTHER" id="PTHR10688">
    <property type="entry name" value="PWWP DOMAIN-CONTAINING PROTEIN"/>
    <property type="match status" value="1"/>
</dbReference>
<dbReference type="InterPro" id="IPR052657">
    <property type="entry name" value="PDP_family_Arabidopsis"/>
</dbReference>
<evidence type="ECO:0000313" key="7">
    <source>
        <dbReference type="EMBL" id="KAJ4967679.1"/>
    </source>
</evidence>
<feature type="domain" description="PWWP" evidence="6">
    <location>
        <begin position="220"/>
        <end position="281"/>
    </location>
</feature>
<comment type="caution">
    <text evidence="7">The sequence shown here is derived from an EMBL/GenBank/DDBJ whole genome shotgun (WGS) entry which is preliminary data.</text>
</comment>
<evidence type="ECO:0000256" key="5">
    <source>
        <dbReference type="SAM" id="MobiDB-lite"/>
    </source>
</evidence>